<accession>A0A101U597</accession>
<dbReference type="SMART" id="SM00849">
    <property type="entry name" value="Lactamase_B"/>
    <property type="match status" value="1"/>
</dbReference>
<dbReference type="OrthoDB" id="420651at2"/>
<sequence>MTAAVHEVADGVHAYEQAPGGWCVSNAGIVVGGDGALVVDTLSTIPRARRLAETVDKLAAGPARTVVNTHFHGDHAFGNQVFPPGTQIIAHEDMRTAMVTTGLALTGLWPRVDWGDIEVTPPTVTFRDHLTVHIGERRAELIRVGPAHTDHDVVVWLPEERVLFAGDIVMSGVTPFALFGSVTGTLAALDRLAALEPEVVVAGHGPVAGPEVLDANREYLRWVQRLAAEAADSGLTPLQAAREADLGAYAELLDAERLVANLHRAHEELLGRPPRDAMEIFSELVAYNGGRLPTCLA</sequence>
<dbReference type="AlphaFoldDB" id="A0A101U597"/>
<dbReference type="RefSeq" id="WP_062718358.1">
    <property type="nucleotide sequence ID" value="NZ_KQ948926.1"/>
</dbReference>
<organism evidence="2 3">
    <name type="scientific">Streptomyces caeruleatus</name>
    <dbReference type="NCBI Taxonomy" id="661399"/>
    <lineage>
        <taxon>Bacteria</taxon>
        <taxon>Bacillati</taxon>
        <taxon>Actinomycetota</taxon>
        <taxon>Actinomycetes</taxon>
        <taxon>Kitasatosporales</taxon>
        <taxon>Streptomycetaceae</taxon>
        <taxon>Streptomyces</taxon>
    </lineage>
</organism>
<evidence type="ECO:0000313" key="2">
    <source>
        <dbReference type="EMBL" id="KUO04483.1"/>
    </source>
</evidence>
<dbReference type="SUPFAM" id="SSF56281">
    <property type="entry name" value="Metallo-hydrolase/oxidoreductase"/>
    <property type="match status" value="1"/>
</dbReference>
<feature type="domain" description="Metallo-beta-lactamase" evidence="1">
    <location>
        <begin position="24"/>
        <end position="204"/>
    </location>
</feature>
<dbReference type="InterPro" id="IPR036866">
    <property type="entry name" value="RibonucZ/Hydroxyglut_hydro"/>
</dbReference>
<dbReference type="CDD" id="cd16282">
    <property type="entry name" value="metallo-hydrolase-like_MBL-fold"/>
    <property type="match status" value="1"/>
</dbReference>
<dbReference type="GO" id="GO:0016787">
    <property type="term" value="F:hydrolase activity"/>
    <property type="evidence" value="ECO:0007669"/>
    <property type="project" value="UniProtKB-KW"/>
</dbReference>
<dbReference type="PANTHER" id="PTHR42951:SF4">
    <property type="entry name" value="ACYL-COENZYME A THIOESTERASE MBLAC2"/>
    <property type="match status" value="1"/>
</dbReference>
<gene>
    <name evidence="2" type="ORF">AQJ67_12170</name>
</gene>
<dbReference type="Gene3D" id="3.60.15.10">
    <property type="entry name" value="Ribonuclease Z/Hydroxyacylglutathione hydrolase-like"/>
    <property type="match status" value="1"/>
</dbReference>
<reference evidence="2 3" key="1">
    <citation type="submission" date="2015-10" db="EMBL/GenBank/DDBJ databases">
        <title>Draft genome sequence of Streptomyces caeruleatus NRRL B-24802, type strain for the species Streptomyces caeruleatus.</title>
        <authorList>
            <person name="Ruckert C."/>
            <person name="Winkler A."/>
            <person name="Kalinowski J."/>
            <person name="Kampfer P."/>
            <person name="Glaeser S."/>
        </authorList>
    </citation>
    <scope>NUCLEOTIDE SEQUENCE [LARGE SCALE GENOMIC DNA]</scope>
    <source>
        <strain evidence="2 3">NRRL B-24802</strain>
    </source>
</reference>
<evidence type="ECO:0000259" key="1">
    <source>
        <dbReference type="SMART" id="SM00849"/>
    </source>
</evidence>
<dbReference type="Pfam" id="PF00753">
    <property type="entry name" value="Lactamase_B"/>
    <property type="match status" value="1"/>
</dbReference>
<keyword evidence="2" id="KW-0378">Hydrolase</keyword>
<evidence type="ECO:0000313" key="3">
    <source>
        <dbReference type="Proteomes" id="UP000053429"/>
    </source>
</evidence>
<dbReference type="EMBL" id="LMWY01000012">
    <property type="protein sequence ID" value="KUO04483.1"/>
    <property type="molecule type" value="Genomic_DNA"/>
</dbReference>
<keyword evidence="3" id="KW-1185">Reference proteome</keyword>
<name>A0A101U597_9ACTN</name>
<dbReference type="Proteomes" id="UP000053429">
    <property type="component" value="Unassembled WGS sequence"/>
</dbReference>
<proteinExistence type="predicted"/>
<comment type="caution">
    <text evidence="2">The sequence shown here is derived from an EMBL/GenBank/DDBJ whole genome shotgun (WGS) entry which is preliminary data.</text>
</comment>
<protein>
    <submittedName>
        <fullName evidence="2">MBL fold metallo-hydrolase</fullName>
    </submittedName>
</protein>
<dbReference type="STRING" id="661399.AQJ67_12170"/>
<dbReference type="InterPro" id="IPR001279">
    <property type="entry name" value="Metallo-B-lactamas"/>
</dbReference>
<dbReference type="PANTHER" id="PTHR42951">
    <property type="entry name" value="METALLO-BETA-LACTAMASE DOMAIN-CONTAINING"/>
    <property type="match status" value="1"/>
</dbReference>
<dbReference type="InterPro" id="IPR050855">
    <property type="entry name" value="NDM-1-like"/>
</dbReference>